<dbReference type="PROSITE" id="PS00894">
    <property type="entry name" value="HTH_DEOR_1"/>
    <property type="match status" value="1"/>
</dbReference>
<gene>
    <name evidence="5" type="ORF">DC082_02745</name>
</gene>
<dbReference type="PRINTS" id="PR00037">
    <property type="entry name" value="HTHLACR"/>
</dbReference>
<dbReference type="InterPro" id="IPR018356">
    <property type="entry name" value="Tscrpt_reg_HTH_DeoR_CS"/>
</dbReference>
<dbReference type="SUPFAM" id="SSF46785">
    <property type="entry name" value="Winged helix' DNA-binding domain"/>
    <property type="match status" value="1"/>
</dbReference>
<proteinExistence type="predicted"/>
<dbReference type="Gene3D" id="1.10.10.10">
    <property type="entry name" value="Winged helix-like DNA-binding domain superfamily/Winged helix DNA-binding domain"/>
    <property type="match status" value="1"/>
</dbReference>
<dbReference type="RefSeq" id="WP_109235651.1">
    <property type="nucleotide sequence ID" value="NZ_BMXZ01000001.1"/>
</dbReference>
<dbReference type="AlphaFoldDB" id="A0A2U2AMS6"/>
<sequence>MIPVERHEAILALVAEKGIATINELIELLGVSHMTIRRDLQKLERQGKVVTVSGGVKAAEKLSTQLSYKVKESSNEEGQRKIALLAAARIPDQSCIFLDSGLTTLAIAREIKGRDDLTIITNDFIIMFYLIENGKGKLIHTGGTVCPVSSCSVGEGAAQGIRNYLIDIAFVTTSSWNERGLSATSEDKVPIKKALPDVAKKLVLVADSTQYGKVNTYFSLPLKHFDEVITDKPLPDDITEILQNHKINLITDNAGAVAY</sequence>
<dbReference type="Proteomes" id="UP000244948">
    <property type="component" value="Unassembled WGS sequence"/>
</dbReference>
<keyword evidence="6" id="KW-1185">Reference proteome</keyword>
<keyword evidence="3" id="KW-0804">Transcription</keyword>
<organism evidence="5 6">
    <name type="scientific">Ignatzschineria indica</name>
    <dbReference type="NCBI Taxonomy" id="472583"/>
    <lineage>
        <taxon>Bacteria</taxon>
        <taxon>Pseudomonadati</taxon>
        <taxon>Pseudomonadota</taxon>
        <taxon>Gammaproteobacteria</taxon>
        <taxon>Cardiobacteriales</taxon>
        <taxon>Ignatzschineriaceae</taxon>
        <taxon>Ignatzschineria</taxon>
    </lineage>
</organism>
<feature type="domain" description="HTH deoR-type" evidence="4">
    <location>
        <begin position="3"/>
        <end position="58"/>
    </location>
</feature>
<evidence type="ECO:0000313" key="5">
    <source>
        <dbReference type="EMBL" id="PWD84475.1"/>
    </source>
</evidence>
<protein>
    <submittedName>
        <fullName evidence="5">DeoR family transcriptional regulator</fullName>
    </submittedName>
</protein>
<dbReference type="GO" id="GO:0003700">
    <property type="term" value="F:DNA-binding transcription factor activity"/>
    <property type="evidence" value="ECO:0007669"/>
    <property type="project" value="InterPro"/>
</dbReference>
<dbReference type="InterPro" id="IPR037171">
    <property type="entry name" value="NagB/RpiA_transferase-like"/>
</dbReference>
<dbReference type="SMART" id="SM01134">
    <property type="entry name" value="DeoRC"/>
    <property type="match status" value="1"/>
</dbReference>
<evidence type="ECO:0000256" key="2">
    <source>
        <dbReference type="ARBA" id="ARBA00023125"/>
    </source>
</evidence>
<keyword evidence="1" id="KW-0805">Transcription regulation</keyword>
<accession>A0A2U2AMS6</accession>
<dbReference type="Pfam" id="PF08220">
    <property type="entry name" value="HTH_DeoR"/>
    <property type="match status" value="1"/>
</dbReference>
<comment type="caution">
    <text evidence="5">The sequence shown here is derived from an EMBL/GenBank/DDBJ whole genome shotgun (WGS) entry which is preliminary data.</text>
</comment>
<dbReference type="EMBL" id="QEWR01000002">
    <property type="protein sequence ID" value="PWD84475.1"/>
    <property type="molecule type" value="Genomic_DNA"/>
</dbReference>
<dbReference type="SMART" id="SM00420">
    <property type="entry name" value="HTH_DEOR"/>
    <property type="match status" value="1"/>
</dbReference>
<evidence type="ECO:0000313" key="6">
    <source>
        <dbReference type="Proteomes" id="UP000244948"/>
    </source>
</evidence>
<dbReference type="PANTHER" id="PTHR30363:SF58">
    <property type="entry name" value="REGULATORY PROTEIN, DEOR FAMILY"/>
    <property type="match status" value="1"/>
</dbReference>
<dbReference type="InterPro" id="IPR036388">
    <property type="entry name" value="WH-like_DNA-bd_sf"/>
</dbReference>
<dbReference type="PANTHER" id="PTHR30363">
    <property type="entry name" value="HTH-TYPE TRANSCRIPTIONAL REGULATOR SRLR-RELATED"/>
    <property type="match status" value="1"/>
</dbReference>
<dbReference type="InterPro" id="IPR014036">
    <property type="entry name" value="DeoR-like_C"/>
</dbReference>
<dbReference type="PROSITE" id="PS51000">
    <property type="entry name" value="HTH_DEOR_2"/>
    <property type="match status" value="1"/>
</dbReference>
<dbReference type="InterPro" id="IPR050313">
    <property type="entry name" value="Carb_Metab_HTH_regulators"/>
</dbReference>
<keyword evidence="2" id="KW-0238">DNA-binding</keyword>
<reference evidence="5 6" key="1">
    <citation type="journal article" date="2018" name="Genome Announc.">
        <title>Ignatzschineria cameli sp. nov., isolated from necrotic foot tissue of dromedaries (Camelus dromedarius) and associated maggots (Wohlfahrtia species) in Dubai.</title>
        <authorList>
            <person name="Tsang C.C."/>
            <person name="Tang J.Y."/>
            <person name="Fong J.Y."/>
            <person name="Kinne J."/>
            <person name="Lee H.H."/>
            <person name="Joseph M."/>
            <person name="Jose S."/>
            <person name="Schuster R.K."/>
            <person name="Tang Y."/>
            <person name="Sivakumar S."/>
            <person name="Chen J.H."/>
            <person name="Teng J.L."/>
            <person name="Lau S.K."/>
            <person name="Wernery U."/>
            <person name="Woo P.C."/>
        </authorList>
    </citation>
    <scope>NUCLEOTIDE SEQUENCE [LARGE SCALE GENOMIC DNA]</scope>
    <source>
        <strain evidence="5 6">KCTC 22643</strain>
    </source>
</reference>
<name>A0A2U2AMS6_9GAMM</name>
<dbReference type="SUPFAM" id="SSF100950">
    <property type="entry name" value="NagB/RpiA/CoA transferase-like"/>
    <property type="match status" value="1"/>
</dbReference>
<dbReference type="InterPro" id="IPR001034">
    <property type="entry name" value="DeoR_HTH"/>
</dbReference>
<dbReference type="InterPro" id="IPR036390">
    <property type="entry name" value="WH_DNA-bd_sf"/>
</dbReference>
<evidence type="ECO:0000259" key="4">
    <source>
        <dbReference type="PROSITE" id="PS51000"/>
    </source>
</evidence>
<dbReference type="Pfam" id="PF00455">
    <property type="entry name" value="DeoRC"/>
    <property type="match status" value="1"/>
</dbReference>
<evidence type="ECO:0000256" key="1">
    <source>
        <dbReference type="ARBA" id="ARBA00023015"/>
    </source>
</evidence>
<evidence type="ECO:0000256" key="3">
    <source>
        <dbReference type="ARBA" id="ARBA00023163"/>
    </source>
</evidence>
<dbReference type="GO" id="GO:0003677">
    <property type="term" value="F:DNA binding"/>
    <property type="evidence" value="ECO:0007669"/>
    <property type="project" value="UniProtKB-KW"/>
</dbReference>